<reference evidence="3 4" key="1">
    <citation type="submission" date="2019-02" db="EMBL/GenBank/DDBJ databases">
        <title>Genomic Encyclopedia of Type Strains, Phase IV (KMG-IV): sequencing the most valuable type-strain genomes for metagenomic binning, comparative biology and taxonomic classification.</title>
        <authorList>
            <person name="Goeker M."/>
        </authorList>
    </citation>
    <scope>NUCLEOTIDE SEQUENCE [LARGE SCALE GENOMIC DNA]</scope>
    <source>
        <strain evidence="3 4">K24</strain>
    </source>
</reference>
<keyword evidence="2" id="KW-0732">Signal</keyword>
<comment type="similarity">
    <text evidence="1">Belongs to the UPF0065 (bug) family.</text>
</comment>
<keyword evidence="3" id="KW-0675">Receptor</keyword>
<evidence type="ECO:0000256" key="2">
    <source>
        <dbReference type="SAM" id="SignalP"/>
    </source>
</evidence>
<dbReference type="InterPro" id="IPR042100">
    <property type="entry name" value="Bug_dom1"/>
</dbReference>
<dbReference type="Gene3D" id="3.40.190.150">
    <property type="entry name" value="Bordetella uptake gene, domain 1"/>
    <property type="match status" value="1"/>
</dbReference>
<keyword evidence="4" id="KW-1185">Reference proteome</keyword>
<evidence type="ECO:0000313" key="4">
    <source>
        <dbReference type="Proteomes" id="UP000292445"/>
    </source>
</evidence>
<dbReference type="OrthoDB" id="8678477at2"/>
<sequence>MNVKAVLKTAIGAIALATSLGAHAEWPERPITLVVPWPPGGGVDAAARLAGPMLAKQLGQQVVVVNRPGATGSIGAESVAKADPDGYTLLWSSLTSHAIYASLYERSAPFDLEKSFTPVSVFGSIPFVIVVNPGVKATSVQELVALAKAKPGALTFASSGNGSVQHLAGEMFKRAAGVDLLHVPYKGISPSLLDLVGGQVNMSIESLAATLPHIRNQKLRALAVASPERISLLPNVPTATEAGLKGYDVSAKLFALAPAGTPAPVIEKLDRAFKQVFSDKAVQEPLLAQSIITRYASPAESARLIHDELTTFKTVIREANIRPE</sequence>
<dbReference type="PIRSF" id="PIRSF017082">
    <property type="entry name" value="YflP"/>
    <property type="match status" value="1"/>
</dbReference>
<name>A0A4Q7NJD3_9BURK</name>
<dbReference type="InterPro" id="IPR005064">
    <property type="entry name" value="BUG"/>
</dbReference>
<dbReference type="Pfam" id="PF03401">
    <property type="entry name" value="TctC"/>
    <property type="match status" value="1"/>
</dbReference>
<dbReference type="AlphaFoldDB" id="A0A4Q7NJD3"/>
<dbReference type="EMBL" id="SGXC01000001">
    <property type="protein sequence ID" value="RZS85165.1"/>
    <property type="molecule type" value="Genomic_DNA"/>
</dbReference>
<organism evidence="3 4">
    <name type="scientific">Pigmentiphaga kullae</name>
    <dbReference type="NCBI Taxonomy" id="151784"/>
    <lineage>
        <taxon>Bacteria</taxon>
        <taxon>Pseudomonadati</taxon>
        <taxon>Pseudomonadota</taxon>
        <taxon>Betaproteobacteria</taxon>
        <taxon>Burkholderiales</taxon>
        <taxon>Alcaligenaceae</taxon>
        <taxon>Pigmentiphaga</taxon>
    </lineage>
</organism>
<proteinExistence type="inferred from homology"/>
<comment type="caution">
    <text evidence="3">The sequence shown here is derived from an EMBL/GenBank/DDBJ whole genome shotgun (WGS) entry which is preliminary data.</text>
</comment>
<dbReference type="Gene3D" id="3.40.190.10">
    <property type="entry name" value="Periplasmic binding protein-like II"/>
    <property type="match status" value="1"/>
</dbReference>
<dbReference type="SUPFAM" id="SSF53850">
    <property type="entry name" value="Periplasmic binding protein-like II"/>
    <property type="match status" value="1"/>
</dbReference>
<gene>
    <name evidence="3" type="ORF">EV675_1188</name>
</gene>
<dbReference type="Proteomes" id="UP000292445">
    <property type="component" value="Unassembled WGS sequence"/>
</dbReference>
<accession>A0A4Q7NJD3</accession>
<dbReference type="PANTHER" id="PTHR42928">
    <property type="entry name" value="TRICARBOXYLATE-BINDING PROTEIN"/>
    <property type="match status" value="1"/>
</dbReference>
<dbReference type="PANTHER" id="PTHR42928:SF5">
    <property type="entry name" value="BLR1237 PROTEIN"/>
    <property type="match status" value="1"/>
</dbReference>
<dbReference type="RefSeq" id="WP_130356426.1">
    <property type="nucleotide sequence ID" value="NZ_SGXC01000001.1"/>
</dbReference>
<feature type="chain" id="PRO_5020390787" evidence="2">
    <location>
        <begin position="25"/>
        <end position="324"/>
    </location>
</feature>
<dbReference type="CDD" id="cd13578">
    <property type="entry name" value="PBP2_Bug27"/>
    <property type="match status" value="1"/>
</dbReference>
<feature type="signal peptide" evidence="2">
    <location>
        <begin position="1"/>
        <end position="24"/>
    </location>
</feature>
<protein>
    <submittedName>
        <fullName evidence="3">Tripartite-type tricarboxylate transporter receptor subunit TctC</fullName>
    </submittedName>
</protein>
<evidence type="ECO:0000256" key="1">
    <source>
        <dbReference type="ARBA" id="ARBA00006987"/>
    </source>
</evidence>
<evidence type="ECO:0000313" key="3">
    <source>
        <dbReference type="EMBL" id="RZS85165.1"/>
    </source>
</evidence>